<organism evidence="2 3">
    <name type="scientific">Pisum sativum</name>
    <name type="common">Garden pea</name>
    <name type="synonym">Lathyrus oleraceus</name>
    <dbReference type="NCBI Taxonomy" id="3888"/>
    <lineage>
        <taxon>Eukaryota</taxon>
        <taxon>Viridiplantae</taxon>
        <taxon>Streptophyta</taxon>
        <taxon>Embryophyta</taxon>
        <taxon>Tracheophyta</taxon>
        <taxon>Spermatophyta</taxon>
        <taxon>Magnoliopsida</taxon>
        <taxon>eudicotyledons</taxon>
        <taxon>Gunneridae</taxon>
        <taxon>Pentapetalae</taxon>
        <taxon>rosids</taxon>
        <taxon>fabids</taxon>
        <taxon>Fabales</taxon>
        <taxon>Fabaceae</taxon>
        <taxon>Papilionoideae</taxon>
        <taxon>50 kb inversion clade</taxon>
        <taxon>NPAAA clade</taxon>
        <taxon>Hologalegina</taxon>
        <taxon>IRL clade</taxon>
        <taxon>Fabeae</taxon>
        <taxon>Lathyrus</taxon>
    </lineage>
</organism>
<name>A0A9D5AAG7_PEA</name>
<feature type="compositionally biased region" description="Acidic residues" evidence="1">
    <location>
        <begin position="73"/>
        <end position="83"/>
    </location>
</feature>
<reference evidence="2 3" key="1">
    <citation type="journal article" date="2022" name="Nat. Genet.">
        <title>Improved pea reference genome and pan-genome highlight genomic features and evolutionary characteristics.</title>
        <authorList>
            <person name="Yang T."/>
            <person name="Liu R."/>
            <person name="Luo Y."/>
            <person name="Hu S."/>
            <person name="Wang D."/>
            <person name="Wang C."/>
            <person name="Pandey M.K."/>
            <person name="Ge S."/>
            <person name="Xu Q."/>
            <person name="Li N."/>
            <person name="Li G."/>
            <person name="Huang Y."/>
            <person name="Saxena R.K."/>
            <person name="Ji Y."/>
            <person name="Li M."/>
            <person name="Yan X."/>
            <person name="He Y."/>
            <person name="Liu Y."/>
            <person name="Wang X."/>
            <person name="Xiang C."/>
            <person name="Varshney R.K."/>
            <person name="Ding H."/>
            <person name="Gao S."/>
            <person name="Zong X."/>
        </authorList>
    </citation>
    <scope>NUCLEOTIDE SEQUENCE [LARGE SCALE GENOMIC DNA]</scope>
    <source>
        <strain evidence="2 3">cv. Zhongwan 6</strain>
    </source>
</reference>
<feature type="compositionally biased region" description="Basic and acidic residues" evidence="1">
    <location>
        <begin position="452"/>
        <end position="464"/>
    </location>
</feature>
<comment type="caution">
    <text evidence="2">The sequence shown here is derived from an EMBL/GenBank/DDBJ whole genome shotgun (WGS) entry which is preliminary data.</text>
</comment>
<feature type="compositionally biased region" description="Low complexity" evidence="1">
    <location>
        <begin position="7"/>
        <end position="19"/>
    </location>
</feature>
<gene>
    <name evidence="2" type="ORF">KIW84_063996</name>
</gene>
<evidence type="ECO:0000256" key="1">
    <source>
        <dbReference type="SAM" id="MobiDB-lite"/>
    </source>
</evidence>
<feature type="compositionally biased region" description="Basic and acidic residues" evidence="1">
    <location>
        <begin position="165"/>
        <end position="220"/>
    </location>
</feature>
<feature type="region of interest" description="Disordered" evidence="1">
    <location>
        <begin position="452"/>
        <end position="523"/>
    </location>
</feature>
<accession>A0A9D5AAG7</accession>
<sequence>MAGYGFSYRSVSTYSTTRTGSRDAADIKPFAPFVPKSNGSNYSEGAVTKKIIVPVTSRRHAEPSTEKYASSGDESDDDDESDDEFHHQTIPVHTSPRKVVDKFPANVQQNHEGGRIPQRLGPIVDRGRHSPQPTAEGRKPVGISPIKNDKYHGSGDHPAAVVEDPNLRKEGRKPVVVEDPNLRKEGRKPVVVEDPNLRKEGRKPVVVEDPNLRKEGRKPIVGDSSLRSAHDGYDNNGYGSDKRHKPVENSIKNGNYDSPNRYGGDHRAAVAGDPNPYKEQRKPMGTGSIRSASRDGYNNGYGGGDKEGRRPIEGNIKNGNYEYDSPNRYGGDHRGAPAVGDPSLYKEGHKPIGGGSIRTNHDGYNSGYSGDKEGYKPVGGGNIQNGYYDSPNGYGEWYKPVTNGNYGNSYGNAPKISSDWSAAPRKGIQLSEPTHDIDKALELLMIEAEKHDHSQRNNDHHHYYDSPSPTPDNWGGSPRFTDRTGSAGIMRPSGNVNQLQSRPRNSPIHVTFVDDGRDYGDDGYYRRGDIGRYGYRDAVMDSREAEKKFKGTRV</sequence>
<dbReference type="AlphaFoldDB" id="A0A9D5AAG7"/>
<feature type="compositionally biased region" description="Polar residues" evidence="1">
    <location>
        <begin position="494"/>
        <end position="504"/>
    </location>
</feature>
<dbReference type="Proteomes" id="UP001058974">
    <property type="component" value="Chromosome 6"/>
</dbReference>
<proteinExistence type="predicted"/>
<dbReference type="Gramene" id="Psat06G0399600-T1">
    <property type="protein sequence ID" value="KAI5398435.1"/>
    <property type="gene ID" value="KIW84_063996"/>
</dbReference>
<feature type="region of interest" description="Disordered" evidence="1">
    <location>
        <begin position="1"/>
        <end position="377"/>
    </location>
</feature>
<protein>
    <submittedName>
        <fullName evidence="2">Uncharacterized protein</fullName>
    </submittedName>
</protein>
<feature type="compositionally biased region" description="Basic and acidic residues" evidence="1">
    <location>
        <begin position="512"/>
        <end position="523"/>
    </location>
</feature>
<evidence type="ECO:0000313" key="3">
    <source>
        <dbReference type="Proteomes" id="UP001058974"/>
    </source>
</evidence>
<dbReference type="EMBL" id="JAMSHJ010000006">
    <property type="protein sequence ID" value="KAI5398435.1"/>
    <property type="molecule type" value="Genomic_DNA"/>
</dbReference>
<evidence type="ECO:0000313" key="2">
    <source>
        <dbReference type="EMBL" id="KAI5398435.1"/>
    </source>
</evidence>
<keyword evidence="3" id="KW-1185">Reference proteome</keyword>